<accession>A0ABW7NGH0</accession>
<dbReference type="Proteomes" id="UP001610063">
    <property type="component" value="Unassembled WGS sequence"/>
</dbReference>
<comment type="caution">
    <text evidence="2">The sequence shown here is derived from an EMBL/GenBank/DDBJ whole genome shotgun (WGS) entry which is preliminary data.</text>
</comment>
<keyword evidence="1" id="KW-0812">Transmembrane</keyword>
<gene>
    <name evidence="2" type="ORF">ACHKAR_21505</name>
</gene>
<name>A0ABW7NGH0_9BACT</name>
<evidence type="ECO:0000313" key="2">
    <source>
        <dbReference type="EMBL" id="MFH6986045.1"/>
    </source>
</evidence>
<evidence type="ECO:0000256" key="1">
    <source>
        <dbReference type="SAM" id="Phobius"/>
    </source>
</evidence>
<keyword evidence="1" id="KW-0472">Membrane</keyword>
<reference evidence="2 3" key="1">
    <citation type="journal article" date="2013" name="Int. J. Syst. Evol. Microbiol.">
        <title>Marinoscillum luteum sp. nov., isolated from marine sediment.</title>
        <authorList>
            <person name="Cha I.T."/>
            <person name="Park S.J."/>
            <person name="Kim S.J."/>
            <person name="Kim J.G."/>
            <person name="Jung M.Y."/>
            <person name="Shin K.S."/>
            <person name="Kwon K.K."/>
            <person name="Yang S.H."/>
            <person name="Seo Y.S."/>
            <person name="Rhee S.K."/>
        </authorList>
    </citation>
    <scope>NUCLEOTIDE SEQUENCE [LARGE SCALE GENOMIC DNA]</scope>
    <source>
        <strain evidence="2 3">KCTC 23939</strain>
    </source>
</reference>
<keyword evidence="1" id="KW-1133">Transmembrane helix</keyword>
<sequence>MWSNLSYQQKTLMMVSAAVLLLVVGYFAAFQKTIRIHQENEYLSALTQKGERQLIAEIAQLSTQNRQIDSLKAVVTRASSKAEIFAVLVSRSEQSNLQIVEINETSKEGAERYECTFSGLYVNMVKFIRFVESDFKSVTLESLDFHKEFERKTGVTHLRVKMILRKNEYGS</sequence>
<dbReference type="RefSeq" id="WP_395419539.1">
    <property type="nucleotide sequence ID" value="NZ_JBIPKE010000020.1"/>
</dbReference>
<proteinExistence type="predicted"/>
<keyword evidence="3" id="KW-1185">Reference proteome</keyword>
<evidence type="ECO:0000313" key="3">
    <source>
        <dbReference type="Proteomes" id="UP001610063"/>
    </source>
</evidence>
<organism evidence="2 3">
    <name type="scientific">Marinoscillum luteum</name>
    <dbReference type="NCBI Taxonomy" id="861051"/>
    <lineage>
        <taxon>Bacteria</taxon>
        <taxon>Pseudomonadati</taxon>
        <taxon>Bacteroidota</taxon>
        <taxon>Cytophagia</taxon>
        <taxon>Cytophagales</taxon>
        <taxon>Reichenbachiellaceae</taxon>
        <taxon>Marinoscillum</taxon>
    </lineage>
</organism>
<protein>
    <submittedName>
        <fullName evidence="2">Uncharacterized protein</fullName>
    </submittedName>
</protein>
<feature type="transmembrane region" description="Helical" evidence="1">
    <location>
        <begin position="12"/>
        <end position="30"/>
    </location>
</feature>
<dbReference type="EMBL" id="JBIPKE010000020">
    <property type="protein sequence ID" value="MFH6986045.1"/>
    <property type="molecule type" value="Genomic_DNA"/>
</dbReference>